<dbReference type="AlphaFoldDB" id="F9Y6G1"/>
<dbReference type="Pfam" id="PF13468">
    <property type="entry name" value="Glyoxalase_3"/>
    <property type="match status" value="1"/>
</dbReference>
<dbReference type="OrthoDB" id="9812467at2"/>
<protein>
    <recommendedName>
        <fullName evidence="1">Glyoxalase-like domain-containing protein</fullName>
    </recommendedName>
</protein>
<dbReference type="PANTHER" id="PTHR40265">
    <property type="entry name" value="BLL2707 PROTEIN"/>
    <property type="match status" value="1"/>
</dbReference>
<organism evidence="2 3">
    <name type="scientific">Ketogulonicigenium vulgare (strain WSH-001)</name>
    <dbReference type="NCBI Taxonomy" id="759362"/>
    <lineage>
        <taxon>Bacteria</taxon>
        <taxon>Pseudomonadati</taxon>
        <taxon>Pseudomonadota</taxon>
        <taxon>Alphaproteobacteria</taxon>
        <taxon>Rhodobacterales</taxon>
        <taxon>Roseobacteraceae</taxon>
        <taxon>Ketogulonicigenium</taxon>
    </lineage>
</organism>
<dbReference type="SUPFAM" id="SSF54593">
    <property type="entry name" value="Glyoxalase/Bleomycin resistance protein/Dihydroxybiphenyl dioxygenase"/>
    <property type="match status" value="1"/>
</dbReference>
<dbReference type="PANTHER" id="PTHR40265:SF1">
    <property type="entry name" value="GLYOXALASE-LIKE DOMAIN-CONTAINING PROTEIN"/>
    <property type="match status" value="1"/>
</dbReference>
<dbReference type="KEGG" id="kvl:KVU_1068"/>
<dbReference type="RefSeq" id="WP_013384365.1">
    <property type="nucleotide sequence ID" value="NC_017384.1"/>
</dbReference>
<name>F9Y6G1_KETVW</name>
<dbReference type="HOGENOM" id="CLU_072991_2_0_5"/>
<dbReference type="EMBL" id="CP002018">
    <property type="protein sequence ID" value="AEM40907.1"/>
    <property type="molecule type" value="Genomic_DNA"/>
</dbReference>
<evidence type="ECO:0000313" key="2">
    <source>
        <dbReference type="EMBL" id="AEM40907.1"/>
    </source>
</evidence>
<dbReference type="InterPro" id="IPR029068">
    <property type="entry name" value="Glyas_Bleomycin-R_OHBP_Dase"/>
</dbReference>
<reference evidence="2 3" key="1">
    <citation type="journal article" date="2011" name="J. Bacteriol.">
        <title>Complete genome sequence of the industrial strain Ketogulonicigenium vulgare WSH-001.</title>
        <authorList>
            <person name="Liu L."/>
            <person name="Li Y."/>
            <person name="Zhang J."/>
            <person name="Zhou Z."/>
            <person name="Liu J."/>
            <person name="Li X."/>
            <person name="Zhou J."/>
            <person name="Du G."/>
            <person name="Wang L."/>
            <person name="Chen J."/>
        </authorList>
    </citation>
    <scope>NUCLEOTIDE SEQUENCE [LARGE SCALE GENOMIC DNA]</scope>
    <source>
        <strain evidence="2 3">WSH-001</strain>
    </source>
</reference>
<dbReference type="Gene3D" id="3.10.180.10">
    <property type="entry name" value="2,3-Dihydroxybiphenyl 1,2-Dioxygenase, domain 1"/>
    <property type="match status" value="1"/>
</dbReference>
<dbReference type="InterPro" id="IPR025870">
    <property type="entry name" value="Glyoxalase-like_dom"/>
</dbReference>
<accession>F9Y6G1</accession>
<dbReference type="Proteomes" id="UP000000692">
    <property type="component" value="Chromosome"/>
</dbReference>
<proteinExistence type="predicted"/>
<gene>
    <name evidence="2" type="ordered locus">KVU_1068</name>
</gene>
<sequence length="275" mass="29618">MHEDAMPLDQIPLDHVVVTTTRDLDDLQHLFTRLGFNLTPRGYHTLGSANHLAIFSDTYLELLGQGNGTARTDLLSFGDGLTGVALRAADATRLHSRLRDAGGAVSETRDFSRPVAIARRDASFRTFTYEGAGLAGGRLFFCQHNTPDLVWRADDQTHPNGVTDVLEVVVLGDPAQRDPLALIPGTELDSADALRVGGAKIRFQQAAALQDRFKTAIVDAPPAPSLFGLVLAVQDLAKARKLLAQNGLIVTDTDEGFAVSPDQTGNVALLFTQRP</sequence>
<keyword evidence="3" id="KW-1185">Reference proteome</keyword>
<dbReference type="eggNOG" id="COG0346">
    <property type="taxonomic scope" value="Bacteria"/>
</dbReference>
<feature type="domain" description="Glyoxalase-like" evidence="1">
    <location>
        <begin position="13"/>
        <end position="175"/>
    </location>
</feature>
<evidence type="ECO:0000259" key="1">
    <source>
        <dbReference type="Pfam" id="PF13468"/>
    </source>
</evidence>
<evidence type="ECO:0000313" key="3">
    <source>
        <dbReference type="Proteomes" id="UP000000692"/>
    </source>
</evidence>